<dbReference type="Pfam" id="PF00400">
    <property type="entry name" value="WD40"/>
    <property type="match status" value="1"/>
</dbReference>
<keyword evidence="5" id="KW-0853">WD repeat</keyword>
<dbReference type="InterPro" id="IPR000719">
    <property type="entry name" value="Prot_kinase_dom"/>
</dbReference>
<dbReference type="SUPFAM" id="SSF50969">
    <property type="entry name" value="YVTN repeat-like/Quinoprotein amine dehydrogenase"/>
    <property type="match status" value="1"/>
</dbReference>
<dbReference type="SUPFAM" id="SSF56112">
    <property type="entry name" value="Protein kinase-like (PK-like)"/>
    <property type="match status" value="1"/>
</dbReference>
<dbReference type="InterPro" id="IPR001680">
    <property type="entry name" value="WD40_rpt"/>
</dbReference>
<dbReference type="PROSITE" id="PS50082">
    <property type="entry name" value="WD_REPEATS_2"/>
    <property type="match status" value="1"/>
</dbReference>
<accession>A0ABQ6Z859</accession>
<dbReference type="PROSITE" id="PS00107">
    <property type="entry name" value="PROTEIN_KINASE_ATP"/>
    <property type="match status" value="1"/>
</dbReference>
<protein>
    <recommendedName>
        <fullName evidence="8">Protein kinase domain-containing protein</fullName>
    </recommendedName>
</protein>
<feature type="compositionally biased region" description="Low complexity" evidence="7">
    <location>
        <begin position="211"/>
        <end position="226"/>
    </location>
</feature>
<feature type="region of interest" description="Disordered" evidence="7">
    <location>
        <begin position="169"/>
        <end position="264"/>
    </location>
</feature>
<keyword evidence="1" id="KW-0808">Transferase</keyword>
<keyword evidence="4 6" id="KW-0067">ATP-binding</keyword>
<dbReference type="InterPro" id="IPR011009">
    <property type="entry name" value="Kinase-like_dom_sf"/>
</dbReference>
<evidence type="ECO:0000313" key="9">
    <source>
        <dbReference type="EMBL" id="KAF1695376.1"/>
    </source>
</evidence>
<comment type="caution">
    <text evidence="9">The sequence shown here is derived from an EMBL/GenBank/DDBJ whole genome shotgun (WGS) entry which is preliminary data.</text>
</comment>
<dbReference type="InterPro" id="IPR008271">
    <property type="entry name" value="Ser/Thr_kinase_AS"/>
</dbReference>
<feature type="domain" description="Protein kinase" evidence="8">
    <location>
        <begin position="318"/>
        <end position="580"/>
    </location>
</feature>
<dbReference type="Gene3D" id="3.30.200.20">
    <property type="entry name" value="Phosphorylase Kinase, domain 1"/>
    <property type="match status" value="1"/>
</dbReference>
<feature type="region of interest" description="Disordered" evidence="7">
    <location>
        <begin position="22"/>
        <end position="51"/>
    </location>
</feature>
<evidence type="ECO:0000256" key="7">
    <source>
        <dbReference type="SAM" id="MobiDB-lite"/>
    </source>
</evidence>
<proteinExistence type="predicted"/>
<evidence type="ECO:0000313" key="10">
    <source>
        <dbReference type="Proteomes" id="UP000788419"/>
    </source>
</evidence>
<dbReference type="Gene3D" id="2.130.10.10">
    <property type="entry name" value="YVTN repeat-like/Quinoprotein amine dehydrogenase"/>
    <property type="match status" value="4"/>
</dbReference>
<reference evidence="9 10" key="1">
    <citation type="submission" date="2017-10" db="EMBL/GenBank/DDBJ databases">
        <title>Whole genome sequencing of members of genus Pseudoxanthomonas.</title>
        <authorList>
            <person name="Kumar S."/>
            <person name="Bansal K."/>
            <person name="Kaur A."/>
            <person name="Patil P."/>
            <person name="Sharma S."/>
            <person name="Patil P.B."/>
        </authorList>
    </citation>
    <scope>NUCLEOTIDE SEQUENCE [LARGE SCALE GENOMIC DNA]</scope>
    <source>
        <strain evidence="9 10">DSM 17801</strain>
    </source>
</reference>
<organism evidence="9 10">
    <name type="scientific">Pseudoxanthomonas daejeonensis</name>
    <dbReference type="NCBI Taxonomy" id="266062"/>
    <lineage>
        <taxon>Bacteria</taxon>
        <taxon>Pseudomonadati</taxon>
        <taxon>Pseudomonadota</taxon>
        <taxon>Gammaproteobacteria</taxon>
        <taxon>Lysobacterales</taxon>
        <taxon>Lysobacteraceae</taxon>
        <taxon>Pseudoxanthomonas</taxon>
    </lineage>
</organism>
<keyword evidence="3" id="KW-0418">Kinase</keyword>
<dbReference type="InterPro" id="IPR011044">
    <property type="entry name" value="Quino_amine_DH_bsu"/>
</dbReference>
<dbReference type="PROSITE" id="PS00108">
    <property type="entry name" value="PROTEIN_KINASE_ST"/>
    <property type="match status" value="1"/>
</dbReference>
<dbReference type="InterPro" id="IPR017441">
    <property type="entry name" value="Protein_kinase_ATP_BS"/>
</dbReference>
<evidence type="ECO:0000259" key="8">
    <source>
        <dbReference type="PROSITE" id="PS50011"/>
    </source>
</evidence>
<keyword evidence="2 6" id="KW-0547">Nucleotide-binding</keyword>
<dbReference type="SMART" id="SM00220">
    <property type="entry name" value="S_TKc"/>
    <property type="match status" value="1"/>
</dbReference>
<keyword evidence="10" id="KW-1185">Reference proteome</keyword>
<feature type="repeat" description="WD" evidence="5">
    <location>
        <begin position="1037"/>
        <end position="1058"/>
    </location>
</feature>
<evidence type="ECO:0000256" key="5">
    <source>
        <dbReference type="PROSITE-ProRule" id="PRU00221"/>
    </source>
</evidence>
<dbReference type="Gene3D" id="1.10.510.10">
    <property type="entry name" value="Transferase(Phosphotransferase) domain 1"/>
    <property type="match status" value="1"/>
</dbReference>
<evidence type="ECO:0000256" key="4">
    <source>
        <dbReference type="ARBA" id="ARBA00022840"/>
    </source>
</evidence>
<evidence type="ECO:0000256" key="1">
    <source>
        <dbReference type="ARBA" id="ARBA00022679"/>
    </source>
</evidence>
<name>A0ABQ6Z859_9GAMM</name>
<dbReference type="PANTHER" id="PTHR43289">
    <property type="entry name" value="MITOGEN-ACTIVATED PROTEIN KINASE KINASE KINASE 20-RELATED"/>
    <property type="match status" value="1"/>
</dbReference>
<dbReference type="CDD" id="cd14014">
    <property type="entry name" value="STKc_PknB_like"/>
    <property type="match status" value="1"/>
</dbReference>
<dbReference type="PROSITE" id="PS50011">
    <property type="entry name" value="PROTEIN_KINASE_DOM"/>
    <property type="match status" value="1"/>
</dbReference>
<sequence>MVGEKASGGIDEARTRRCGASHLALRRHALERGQGGARREPRAGTPGTAGAVPAVLVPGVYLPAPLRAPARHSRGHLRRLLRGPAALAGAAGTSGRARALPRIPAGGAAPVPRYRLARHRRTRAGTGGCATARCGGTGEPPPAGAGHAAPGTCLPAQLRAGADRRRLPATAARGEPGGTRGDVRSAGALPGRRSRTGRTGADRAEARHAPARPVAGPEAAAPAVPGAGRGRGGADRRQRRRHRAGTHGPAGHPAMNPGDEMQDPGHREAMAALASLAFGHSRRIRATEAGVTRHLAFLSIEALELDLSDPEQRAFGDYELLEEIGAGGMGVVYRARQKSLDREVAIKLLSAGPWASRDFIARFQREAQSAARLQHPNIVAIHEIGIHDELNYFSMALFTGPSLAQLLARRGPLPPREAARMVRTIAEALHYAHRLGVLHLDLKPGNVLTDANGEPHVADFGLARRIDSTLATDGNEISGTPSYMAPEQVELRRHRLSVATDIYGLGAIFYELLTGHPPYSAATPRETLDQVLHGRLARPGSHRQDIPADLEEICLKCLAREPSERYADARLLADDLGRFLEDRPVSVRPLGRWQRLWRWMHREPAIAATSALATFALLAGLVASTWQWQRAESSAASARGHLWAQRHETAWRHFEEQRGFAALPLLATNLAEQRAHGAAAAEATERLRLRVAQAQVPALLEAIDVGAAVHVLALSPDGRYLALGLEPNTVALYEVASLRQLWRVELALHEPSTDGQLRRLHFTPDMRHLLVSEHWSMLQIRPSGFQGYRLALADGKQTQVPGGDTVRSESWSDDGRHVVLTDLGQRWFRLYDASTWQPLGPAMDAPLAGFRPGWLIAPGLVFIAMHRGDGSIGVLDPSTLQPRHVVPAAESGARYTAWAISPDARWLALGRADGETLLVDAGNGSTRTLFPPTGGEATWLEFSGDGRHLAATVGSEFFVFGIPDGAGMYYMARDPAVLWGHQFECETGSDDCRALLMESDRVTLWSMSGGYRFGDAPLMESPEITHHSFVPRFASRFDPARQLLATGAQDGSLRLWRLPAAPLRPHLGPTQREATLHFDGRHLVAVDGHDTWIFDAQSGQALSPRMRLPQPVGFAALAADGRTLVASSGRELHVFDWRNGALRYPPIMLGGSPMDLWLASDGGSVVSRWASPQTRPPGLQRVQAHDLASGQPLGPAGDLLLDSAHLTADNRHLLVSVADATHLYALADLRQPLRSFPIPDYGWQVASGIEDRVHGELVQMLERVESGVDNALRRWSLADGRLLGEEPLKLRADDLLARVQDGRIAISGNPGGTSTSNRSLMIDRDGKRLPMTQPRLGHLARAQAFSADGRVLAQALADGVMLFDADTGAPLGPALRAQVRIPDAVAQLAFSPDARALVARTALGRWLVWSLAPEAREPALVAEEAALLAPVPGDEFRLPSPALRASFLQRDDTSAVGGPRPGPWSCLAAPGTLPPRAADTPARLLDLGSRYTASLHELQRSSWGSRPKGLGNLCAVPLGVQRLQGVDYDLRGVVDLRASANDRNAPAQGRSDSTGPLPVQPGRYAAAHVLGAQVGAPAAGTGDDPAARLRFSYSDGSQAEVPLRLGTIGGGHAGWIDQPSMSMPWSGSLPELEVSYNAQMQLYGTRIDNPHPTRELAAIEVRATSPLAGDRPVVIAAITLDPLADAAPSSRPGQRE</sequence>
<gene>
    <name evidence="9" type="ORF">CSC65_06295</name>
</gene>
<dbReference type="PANTHER" id="PTHR43289:SF6">
    <property type="entry name" value="SERINE_THREONINE-PROTEIN KINASE NEKL-3"/>
    <property type="match status" value="1"/>
</dbReference>
<dbReference type="Proteomes" id="UP000788419">
    <property type="component" value="Unassembled WGS sequence"/>
</dbReference>
<evidence type="ECO:0000256" key="6">
    <source>
        <dbReference type="PROSITE-ProRule" id="PRU10141"/>
    </source>
</evidence>
<feature type="binding site" evidence="6">
    <location>
        <position position="347"/>
    </location>
    <ligand>
        <name>ATP</name>
        <dbReference type="ChEBI" id="CHEBI:30616"/>
    </ligand>
</feature>
<dbReference type="Pfam" id="PF00069">
    <property type="entry name" value="Pkinase"/>
    <property type="match status" value="1"/>
</dbReference>
<evidence type="ECO:0000256" key="3">
    <source>
        <dbReference type="ARBA" id="ARBA00022777"/>
    </source>
</evidence>
<dbReference type="SUPFAM" id="SSF82171">
    <property type="entry name" value="DPP6 N-terminal domain-like"/>
    <property type="match status" value="1"/>
</dbReference>
<evidence type="ECO:0000256" key="2">
    <source>
        <dbReference type="ARBA" id="ARBA00022741"/>
    </source>
</evidence>
<dbReference type="SUPFAM" id="SSF63829">
    <property type="entry name" value="Calcium-dependent phosphotriesterase"/>
    <property type="match status" value="1"/>
</dbReference>
<dbReference type="EMBL" id="PDWN01000005">
    <property type="protein sequence ID" value="KAF1695376.1"/>
    <property type="molecule type" value="Genomic_DNA"/>
</dbReference>
<dbReference type="InterPro" id="IPR015943">
    <property type="entry name" value="WD40/YVTN_repeat-like_dom_sf"/>
</dbReference>